<dbReference type="KEGG" id="ffu:CLAFUR5_06043"/>
<feature type="domain" description="DNA-directed RNA polymerase II subunit RPB9-like zinc ribbon" evidence="10">
    <location>
        <begin position="25"/>
        <end position="78"/>
    </location>
</feature>
<dbReference type="GO" id="GO:0008270">
    <property type="term" value="F:zinc ion binding"/>
    <property type="evidence" value="ECO:0007669"/>
    <property type="project" value="UniProtKB-KW"/>
</dbReference>
<evidence type="ECO:0000313" key="12">
    <source>
        <dbReference type="Proteomes" id="UP000756132"/>
    </source>
</evidence>
<evidence type="ECO:0000256" key="3">
    <source>
        <dbReference type="ARBA" id="ARBA00022478"/>
    </source>
</evidence>
<dbReference type="InterPro" id="IPR001529">
    <property type="entry name" value="Zn_ribbon_RPB9"/>
</dbReference>
<dbReference type="PANTHER" id="PTHR11239:SF1">
    <property type="entry name" value="DNA-DIRECTED RNA POLYMERASE II SUBUNIT RPB9"/>
    <property type="match status" value="1"/>
</dbReference>
<evidence type="ECO:0000313" key="11">
    <source>
        <dbReference type="EMBL" id="UJO18325.1"/>
    </source>
</evidence>
<evidence type="ECO:0000256" key="1">
    <source>
        <dbReference type="ARBA" id="ARBA00004604"/>
    </source>
</evidence>
<dbReference type="AlphaFoldDB" id="A0A9Q8LJ39"/>
<keyword evidence="6" id="KW-0862">Zinc</keyword>
<dbReference type="Pfam" id="PF02150">
    <property type="entry name" value="Zn_ribbon_RPB9"/>
    <property type="match status" value="1"/>
</dbReference>
<keyword evidence="5" id="KW-0863">Zinc-finger</keyword>
<gene>
    <name evidence="11" type="ORF">CLAFUR5_06043</name>
</gene>
<proteinExistence type="inferred from homology"/>
<organism evidence="11 12">
    <name type="scientific">Passalora fulva</name>
    <name type="common">Tomato leaf mold</name>
    <name type="synonym">Cladosporium fulvum</name>
    <dbReference type="NCBI Taxonomy" id="5499"/>
    <lineage>
        <taxon>Eukaryota</taxon>
        <taxon>Fungi</taxon>
        <taxon>Dikarya</taxon>
        <taxon>Ascomycota</taxon>
        <taxon>Pezizomycotina</taxon>
        <taxon>Dothideomycetes</taxon>
        <taxon>Dothideomycetidae</taxon>
        <taxon>Mycosphaerellales</taxon>
        <taxon>Mycosphaerellaceae</taxon>
        <taxon>Fulvia</taxon>
    </lineage>
</organism>
<accession>A0A9Q8LJ39</accession>
<dbReference type="GeneID" id="71985921"/>
<dbReference type="GO" id="GO:0006283">
    <property type="term" value="P:transcription-coupled nucleotide-excision repair"/>
    <property type="evidence" value="ECO:0007669"/>
    <property type="project" value="TreeGrafter"/>
</dbReference>
<dbReference type="GO" id="GO:0001193">
    <property type="term" value="P:maintenance of transcriptional fidelity during transcription elongation by RNA polymerase II"/>
    <property type="evidence" value="ECO:0007669"/>
    <property type="project" value="TreeGrafter"/>
</dbReference>
<dbReference type="SMART" id="SM00661">
    <property type="entry name" value="RPOL9"/>
    <property type="match status" value="1"/>
</dbReference>
<keyword evidence="12" id="KW-1185">Reference proteome</keyword>
<keyword evidence="8" id="KW-0539">Nucleus</keyword>
<dbReference type="GO" id="GO:0006367">
    <property type="term" value="P:transcription initiation at RNA polymerase II promoter"/>
    <property type="evidence" value="ECO:0007669"/>
    <property type="project" value="TreeGrafter"/>
</dbReference>
<comment type="subcellular location">
    <subcellularLocation>
        <location evidence="1">Nucleus</location>
        <location evidence="1">Nucleolus</location>
    </subcellularLocation>
</comment>
<reference evidence="11" key="2">
    <citation type="journal article" date="2022" name="Microb. Genom.">
        <title>A chromosome-scale genome assembly of the tomato pathogen Cladosporium fulvum reveals a compartmentalized genome architecture and the presence of a dispensable chromosome.</title>
        <authorList>
            <person name="Zaccaron A.Z."/>
            <person name="Chen L.H."/>
            <person name="Samaras A."/>
            <person name="Stergiopoulos I."/>
        </authorList>
    </citation>
    <scope>NUCLEOTIDE SEQUENCE</scope>
    <source>
        <strain evidence="11">Race5_Kim</strain>
    </source>
</reference>
<dbReference type="InterPro" id="IPR012164">
    <property type="entry name" value="Rpa12/Rpb9/Rpc10/TFS"/>
</dbReference>
<dbReference type="EMBL" id="CP090167">
    <property type="protein sequence ID" value="UJO18325.1"/>
    <property type="molecule type" value="Genomic_DNA"/>
</dbReference>
<dbReference type="GO" id="GO:0003899">
    <property type="term" value="F:DNA-directed RNA polymerase activity"/>
    <property type="evidence" value="ECO:0007669"/>
    <property type="project" value="InterPro"/>
</dbReference>
<dbReference type="FunFam" id="2.20.25.10:FF:000008">
    <property type="entry name" value="DNA-directed RNA polymerase II subunit RPB9"/>
    <property type="match status" value="1"/>
</dbReference>
<keyword evidence="4" id="KW-0479">Metal-binding</keyword>
<evidence type="ECO:0000259" key="10">
    <source>
        <dbReference type="SMART" id="SM00661"/>
    </source>
</evidence>
<evidence type="ECO:0000256" key="2">
    <source>
        <dbReference type="ARBA" id="ARBA00008925"/>
    </source>
</evidence>
<sequence>MSNNDMDNSPVPEDKMEGSKKISFRFCRECSNMLYPKEDRINSTLMFACRTCQFSEPATASCIWRNALKDDIKETEGEIDDVAQDPTVGDSSDTAMEDVENIEGEDVVPEMCTLCGQEILCPICEKPTDGMLALEVDDPAEKNQEKKEDLVDAEKRERAFSHTPTSSAQSARRATPSSSRVNSALLKLECNSSTSAADARMSGRRLLDDRMVQEKA</sequence>
<protein>
    <submittedName>
        <fullName evidence="11">DNA-directed RNA polymerase II subunit RPB9</fullName>
    </submittedName>
</protein>
<evidence type="ECO:0000256" key="6">
    <source>
        <dbReference type="ARBA" id="ARBA00022833"/>
    </source>
</evidence>
<dbReference type="GO" id="GO:0005730">
    <property type="term" value="C:nucleolus"/>
    <property type="evidence" value="ECO:0007669"/>
    <property type="project" value="UniProtKB-SubCell"/>
</dbReference>
<keyword evidence="7" id="KW-0804">Transcription</keyword>
<dbReference type="GO" id="GO:0005665">
    <property type="term" value="C:RNA polymerase II, core complex"/>
    <property type="evidence" value="ECO:0007669"/>
    <property type="project" value="TreeGrafter"/>
</dbReference>
<evidence type="ECO:0000256" key="9">
    <source>
        <dbReference type="SAM" id="MobiDB-lite"/>
    </source>
</evidence>
<name>A0A9Q8LJ39_PASFU</name>
<feature type="region of interest" description="Disordered" evidence="9">
    <location>
        <begin position="138"/>
        <end position="180"/>
    </location>
</feature>
<evidence type="ECO:0000256" key="5">
    <source>
        <dbReference type="ARBA" id="ARBA00022771"/>
    </source>
</evidence>
<dbReference type="Proteomes" id="UP000756132">
    <property type="component" value="Chromosome 5"/>
</dbReference>
<dbReference type="SUPFAM" id="SSF57783">
    <property type="entry name" value="Zinc beta-ribbon"/>
    <property type="match status" value="1"/>
</dbReference>
<evidence type="ECO:0000256" key="4">
    <source>
        <dbReference type="ARBA" id="ARBA00022723"/>
    </source>
</evidence>
<evidence type="ECO:0000256" key="7">
    <source>
        <dbReference type="ARBA" id="ARBA00023163"/>
    </source>
</evidence>
<reference evidence="11" key="1">
    <citation type="submission" date="2021-12" db="EMBL/GenBank/DDBJ databases">
        <authorList>
            <person name="Zaccaron A."/>
            <person name="Stergiopoulos I."/>
        </authorList>
    </citation>
    <scope>NUCLEOTIDE SEQUENCE</scope>
    <source>
        <strain evidence="11">Race5_Kim</strain>
    </source>
</reference>
<dbReference type="Gene3D" id="2.20.25.10">
    <property type="match status" value="1"/>
</dbReference>
<dbReference type="OrthoDB" id="282270at2759"/>
<feature type="compositionally biased region" description="Basic and acidic residues" evidence="9">
    <location>
        <begin position="139"/>
        <end position="160"/>
    </location>
</feature>
<keyword evidence="3 11" id="KW-0240">DNA-directed RNA polymerase</keyword>
<feature type="compositionally biased region" description="Polar residues" evidence="9">
    <location>
        <begin position="162"/>
        <end position="180"/>
    </location>
</feature>
<evidence type="ECO:0000256" key="8">
    <source>
        <dbReference type="ARBA" id="ARBA00023242"/>
    </source>
</evidence>
<dbReference type="RefSeq" id="XP_047762691.1">
    <property type="nucleotide sequence ID" value="XM_047905191.1"/>
</dbReference>
<comment type="similarity">
    <text evidence="2">Belongs to the archaeal RpoM/eukaryotic RPA12/RPB9/RPC11 RNA polymerase family.</text>
</comment>
<dbReference type="PANTHER" id="PTHR11239">
    <property type="entry name" value="DNA-DIRECTED RNA POLYMERASE"/>
    <property type="match status" value="1"/>
</dbReference>